<evidence type="ECO:0000313" key="4">
    <source>
        <dbReference type="Proteomes" id="UP000792457"/>
    </source>
</evidence>
<dbReference type="GO" id="GO:0004622">
    <property type="term" value="F:phosphatidylcholine lysophospholipase activity"/>
    <property type="evidence" value="ECO:0007669"/>
    <property type="project" value="TreeGrafter"/>
</dbReference>
<reference evidence="3" key="2">
    <citation type="submission" date="2017-10" db="EMBL/GenBank/DDBJ databases">
        <title>Ladona fulva Genome sequencing and assembly.</title>
        <authorList>
            <person name="Murali S."/>
            <person name="Richards S."/>
            <person name="Bandaranaike D."/>
            <person name="Bellair M."/>
            <person name="Blankenburg K."/>
            <person name="Chao H."/>
            <person name="Dinh H."/>
            <person name="Doddapaneni H."/>
            <person name="Dugan-Rocha S."/>
            <person name="Elkadiri S."/>
            <person name="Gnanaolivu R."/>
            <person name="Hernandez B."/>
            <person name="Skinner E."/>
            <person name="Javaid M."/>
            <person name="Lee S."/>
            <person name="Li M."/>
            <person name="Ming W."/>
            <person name="Munidasa M."/>
            <person name="Muniz J."/>
            <person name="Nguyen L."/>
            <person name="Hughes D."/>
            <person name="Osuji N."/>
            <person name="Pu L.-L."/>
            <person name="Puazo M."/>
            <person name="Qu C."/>
            <person name="Quiroz J."/>
            <person name="Raj R."/>
            <person name="Weissenberger G."/>
            <person name="Xin Y."/>
            <person name="Zou X."/>
            <person name="Han Y."/>
            <person name="Worley K."/>
            <person name="Muzny D."/>
            <person name="Gibbs R."/>
        </authorList>
    </citation>
    <scope>NUCLEOTIDE SEQUENCE</scope>
    <source>
        <strain evidence="3">Sampled in the wild</strain>
    </source>
</reference>
<dbReference type="GO" id="GO:0006660">
    <property type="term" value="P:phosphatidylserine catabolic process"/>
    <property type="evidence" value="ECO:0007669"/>
    <property type="project" value="TreeGrafter"/>
</dbReference>
<dbReference type="EMBL" id="KZ308814">
    <property type="protein sequence ID" value="KAG8234457.1"/>
    <property type="molecule type" value="Genomic_DNA"/>
</dbReference>
<keyword evidence="1" id="KW-0472">Membrane</keyword>
<name>A0A8K0P633_LADFU</name>
<protein>
    <recommendedName>
        <fullName evidence="2">AB hydrolase-1 domain-containing protein</fullName>
    </recommendedName>
</protein>
<keyword evidence="4" id="KW-1185">Reference proteome</keyword>
<gene>
    <name evidence="3" type="ORF">J437_LFUL011856</name>
</gene>
<organism evidence="3 4">
    <name type="scientific">Ladona fulva</name>
    <name type="common">Scarce chaser dragonfly</name>
    <name type="synonym">Libellula fulva</name>
    <dbReference type="NCBI Taxonomy" id="123851"/>
    <lineage>
        <taxon>Eukaryota</taxon>
        <taxon>Metazoa</taxon>
        <taxon>Ecdysozoa</taxon>
        <taxon>Arthropoda</taxon>
        <taxon>Hexapoda</taxon>
        <taxon>Insecta</taxon>
        <taxon>Pterygota</taxon>
        <taxon>Palaeoptera</taxon>
        <taxon>Odonata</taxon>
        <taxon>Epiprocta</taxon>
        <taxon>Anisoptera</taxon>
        <taxon>Libelluloidea</taxon>
        <taxon>Libellulidae</taxon>
        <taxon>Ladona</taxon>
    </lineage>
</organism>
<evidence type="ECO:0000256" key="1">
    <source>
        <dbReference type="SAM" id="Phobius"/>
    </source>
</evidence>
<dbReference type="Proteomes" id="UP000792457">
    <property type="component" value="Unassembled WGS sequence"/>
</dbReference>
<dbReference type="PANTHER" id="PTHR12277">
    <property type="entry name" value="ALPHA/BETA HYDROLASE DOMAIN-CONTAINING PROTEIN"/>
    <property type="match status" value="1"/>
</dbReference>
<comment type="caution">
    <text evidence="3">The sequence shown here is derived from an EMBL/GenBank/DDBJ whole genome shotgun (WGS) entry which is preliminary data.</text>
</comment>
<dbReference type="Pfam" id="PF00561">
    <property type="entry name" value="Abhydrolase_1"/>
    <property type="match status" value="1"/>
</dbReference>
<keyword evidence="1" id="KW-0812">Transmembrane</keyword>
<feature type="transmembrane region" description="Helical" evidence="1">
    <location>
        <begin position="32"/>
        <end position="52"/>
    </location>
</feature>
<feature type="domain" description="AB hydrolase-1" evidence="2">
    <location>
        <begin position="129"/>
        <end position="228"/>
    </location>
</feature>
<dbReference type="GO" id="GO:0047372">
    <property type="term" value="F:monoacylglycerol lipase activity"/>
    <property type="evidence" value="ECO:0007669"/>
    <property type="project" value="TreeGrafter"/>
</dbReference>
<sequence>MLLILLSQEKFEEMIILRKKLFRRILQGTGKMICLALFIVFVLIPIIFRYSYSLQRNMLFLPFVRWPRNVDFNHPEKLGLMGTRNFYVKSPKGVKLGAWHILPKSLLNDSENAEDVEKYFEESLTHGEPVILYMHGNSGSRAGLHRIELYHVLQNLNYHIISFDYRSYADSSPIPPSEEGVVEDGVFIYNWLKEKVKNAPLFVWGHSLGTGISSHVLDHLATGPSHVKEEVDGLGDHEKKSSSALPLGLVLEAPFSNLRDEIREHPLAQLFRWMPWFDHFFLNPVNANNLAFETDKHLKNVNIPIIILHAEDDAVVPFKLGLKLYSSTRNARSEMDAPIDFIKFEEQHHFGHKYICRSPALPNIISEFVNNTLEKKKA</sequence>
<dbReference type="SUPFAM" id="SSF53474">
    <property type="entry name" value="alpha/beta-Hydrolases"/>
    <property type="match status" value="1"/>
</dbReference>
<dbReference type="GO" id="GO:0052651">
    <property type="term" value="P:monoacylglycerol catabolic process"/>
    <property type="evidence" value="ECO:0007669"/>
    <property type="project" value="TreeGrafter"/>
</dbReference>
<reference evidence="3" key="1">
    <citation type="submission" date="2013-04" db="EMBL/GenBank/DDBJ databases">
        <authorList>
            <person name="Qu J."/>
            <person name="Murali S.C."/>
            <person name="Bandaranaike D."/>
            <person name="Bellair M."/>
            <person name="Blankenburg K."/>
            <person name="Chao H."/>
            <person name="Dinh H."/>
            <person name="Doddapaneni H."/>
            <person name="Downs B."/>
            <person name="Dugan-Rocha S."/>
            <person name="Elkadiri S."/>
            <person name="Gnanaolivu R.D."/>
            <person name="Hernandez B."/>
            <person name="Javaid M."/>
            <person name="Jayaseelan J.C."/>
            <person name="Lee S."/>
            <person name="Li M."/>
            <person name="Ming W."/>
            <person name="Munidasa M."/>
            <person name="Muniz J."/>
            <person name="Nguyen L."/>
            <person name="Ongeri F."/>
            <person name="Osuji N."/>
            <person name="Pu L.-L."/>
            <person name="Puazo M."/>
            <person name="Qu C."/>
            <person name="Quiroz J."/>
            <person name="Raj R."/>
            <person name="Weissenberger G."/>
            <person name="Xin Y."/>
            <person name="Zou X."/>
            <person name="Han Y."/>
            <person name="Richards S."/>
            <person name="Worley K."/>
            <person name="Muzny D."/>
            <person name="Gibbs R."/>
        </authorList>
    </citation>
    <scope>NUCLEOTIDE SEQUENCE</scope>
    <source>
        <strain evidence="3">Sampled in the wild</strain>
    </source>
</reference>
<dbReference type="OrthoDB" id="10249433at2759"/>
<accession>A0A8K0P633</accession>
<dbReference type="PANTHER" id="PTHR12277:SF194">
    <property type="entry name" value="FI04476P"/>
    <property type="match status" value="1"/>
</dbReference>
<dbReference type="InterPro" id="IPR029058">
    <property type="entry name" value="AB_hydrolase_fold"/>
</dbReference>
<dbReference type="AlphaFoldDB" id="A0A8K0P633"/>
<keyword evidence="1" id="KW-1133">Transmembrane helix</keyword>
<evidence type="ECO:0000259" key="2">
    <source>
        <dbReference type="Pfam" id="PF00561"/>
    </source>
</evidence>
<dbReference type="GO" id="GO:0005789">
    <property type="term" value="C:endoplasmic reticulum membrane"/>
    <property type="evidence" value="ECO:0007669"/>
    <property type="project" value="TreeGrafter"/>
</dbReference>
<dbReference type="Gene3D" id="3.40.50.1820">
    <property type="entry name" value="alpha/beta hydrolase"/>
    <property type="match status" value="1"/>
</dbReference>
<proteinExistence type="predicted"/>
<evidence type="ECO:0000313" key="3">
    <source>
        <dbReference type="EMBL" id="KAG8234457.1"/>
    </source>
</evidence>
<dbReference type="InterPro" id="IPR000073">
    <property type="entry name" value="AB_hydrolase_1"/>
</dbReference>